<organism evidence="5">
    <name type="scientific">Chrysotila carterae</name>
    <name type="common">Marine alga</name>
    <name type="synonym">Syracosphaera carterae</name>
    <dbReference type="NCBI Taxonomy" id="13221"/>
    <lineage>
        <taxon>Eukaryota</taxon>
        <taxon>Haptista</taxon>
        <taxon>Haptophyta</taxon>
        <taxon>Prymnesiophyceae</taxon>
        <taxon>Isochrysidales</taxon>
        <taxon>Isochrysidaceae</taxon>
        <taxon>Chrysotila</taxon>
    </lineage>
</organism>
<gene>
    <name evidence="5" type="ORF">PCAR00345_LOCUS7167</name>
</gene>
<dbReference type="PROSITE" id="PS51371">
    <property type="entry name" value="CBS"/>
    <property type="match status" value="2"/>
</dbReference>
<dbReference type="EMBL" id="HBIZ01011966">
    <property type="protein sequence ID" value="CAE0754580.1"/>
    <property type="molecule type" value="Transcribed_RNA"/>
</dbReference>
<evidence type="ECO:0000256" key="3">
    <source>
        <dbReference type="PROSITE-ProRule" id="PRU00703"/>
    </source>
</evidence>
<proteinExistence type="predicted"/>
<name>A0A7S4B594_CHRCT</name>
<dbReference type="AlphaFoldDB" id="A0A7S4B594"/>
<dbReference type="Pfam" id="PF00571">
    <property type="entry name" value="CBS"/>
    <property type="match status" value="4"/>
</dbReference>
<dbReference type="SMART" id="SM00116">
    <property type="entry name" value="CBS"/>
    <property type="match status" value="4"/>
</dbReference>
<dbReference type="PANTHER" id="PTHR13780">
    <property type="entry name" value="AMP-ACTIVATED PROTEIN KINASE, GAMMA REGULATORY SUBUNIT"/>
    <property type="match status" value="1"/>
</dbReference>
<reference evidence="5" key="1">
    <citation type="submission" date="2021-01" db="EMBL/GenBank/DDBJ databases">
        <authorList>
            <person name="Corre E."/>
            <person name="Pelletier E."/>
            <person name="Niang G."/>
            <person name="Scheremetjew M."/>
            <person name="Finn R."/>
            <person name="Kale V."/>
            <person name="Holt S."/>
            <person name="Cochrane G."/>
            <person name="Meng A."/>
            <person name="Brown T."/>
            <person name="Cohen L."/>
        </authorList>
    </citation>
    <scope>NUCLEOTIDE SEQUENCE</scope>
    <source>
        <strain evidence="5">CCMP645</strain>
    </source>
</reference>
<dbReference type="InterPro" id="IPR050511">
    <property type="entry name" value="AMPK_gamma/SDS23_families"/>
</dbReference>
<feature type="domain" description="CBS" evidence="4">
    <location>
        <begin position="105"/>
        <end position="167"/>
    </location>
</feature>
<evidence type="ECO:0000259" key="4">
    <source>
        <dbReference type="PROSITE" id="PS51371"/>
    </source>
</evidence>
<protein>
    <recommendedName>
        <fullName evidence="4">CBS domain-containing protein</fullName>
    </recommendedName>
</protein>
<dbReference type="CDD" id="cd02205">
    <property type="entry name" value="CBS_pair_SF"/>
    <property type="match status" value="3"/>
</dbReference>
<dbReference type="PANTHER" id="PTHR13780:SF36">
    <property type="entry name" value="CBS DOMAIN-CONTAINING PROTEIN"/>
    <property type="match status" value="1"/>
</dbReference>
<evidence type="ECO:0000256" key="2">
    <source>
        <dbReference type="ARBA" id="ARBA00023122"/>
    </source>
</evidence>
<dbReference type="Gene3D" id="3.10.580.10">
    <property type="entry name" value="CBS-domain"/>
    <property type="match status" value="2"/>
</dbReference>
<evidence type="ECO:0000313" key="5">
    <source>
        <dbReference type="EMBL" id="CAE0754580.1"/>
    </source>
</evidence>
<feature type="domain" description="CBS" evidence="4">
    <location>
        <begin position="183"/>
        <end position="242"/>
    </location>
</feature>
<keyword evidence="1" id="KW-0677">Repeat</keyword>
<keyword evidence="2 3" id="KW-0129">CBS domain</keyword>
<dbReference type="SUPFAM" id="SSF54631">
    <property type="entry name" value="CBS-domain pair"/>
    <property type="match status" value="2"/>
</dbReference>
<accession>A0A7S4B594</accession>
<sequence length="316" mass="35494">MPTPSALLGEQAVANRTALKTVHKVVTCWSHDLCKDALLNMTSHNLMSLPVYKDKEQTTLVGCVDMIDMVAMVIKMHDGTKGFPSALRYAQEMQEWKELIVQQAMHQKKQKAVTMEEGGTFASVVRLLIDNHVHRVLVQNSDGGLVDIITQSDVVNALHENLNRVDLAYLNRKISQFACIEECDHAPFVVDKNAMAIEAFHIINDHNVSAVPVVDKEDGNKLLGTISVRDIRTLSNDGDFPKVLYVHTAEAFCAKLHARVDTKAPLAASLQLHNTFRDAVELLHKYKIHRVWICDKEFKVIHVLSLYNILTEAVDR</sequence>
<dbReference type="InterPro" id="IPR046342">
    <property type="entry name" value="CBS_dom_sf"/>
</dbReference>
<evidence type="ECO:0000256" key="1">
    <source>
        <dbReference type="ARBA" id="ARBA00022737"/>
    </source>
</evidence>
<dbReference type="InterPro" id="IPR000644">
    <property type="entry name" value="CBS_dom"/>
</dbReference>